<dbReference type="InterPro" id="IPR006153">
    <property type="entry name" value="Cation/H_exchanger_TM"/>
</dbReference>
<dbReference type="PANTHER" id="PTHR42751">
    <property type="entry name" value="SODIUM/HYDROGEN EXCHANGER FAMILY/TRKA DOMAIN PROTEIN"/>
    <property type="match status" value="1"/>
</dbReference>
<feature type="transmembrane region" description="Helical" evidence="7">
    <location>
        <begin position="296"/>
        <end position="318"/>
    </location>
</feature>
<dbReference type="InterPro" id="IPR006037">
    <property type="entry name" value="RCK_C"/>
</dbReference>
<evidence type="ECO:0000256" key="3">
    <source>
        <dbReference type="ARBA" id="ARBA00022448"/>
    </source>
</evidence>
<organism evidence="10 11">
    <name type="scientific">Syntrophomonas zehnderi OL-4</name>
    <dbReference type="NCBI Taxonomy" id="690567"/>
    <lineage>
        <taxon>Bacteria</taxon>
        <taxon>Bacillati</taxon>
        <taxon>Bacillota</taxon>
        <taxon>Clostridia</taxon>
        <taxon>Eubacteriales</taxon>
        <taxon>Syntrophomonadaceae</taxon>
        <taxon>Syntrophomonas</taxon>
    </lineage>
</organism>
<keyword evidence="4 7" id="KW-0812">Transmembrane</keyword>
<feature type="domain" description="RCK N-terminal" evidence="8">
    <location>
        <begin position="411"/>
        <end position="528"/>
    </location>
</feature>
<evidence type="ECO:0000313" key="10">
    <source>
        <dbReference type="EMBL" id="CFX20842.1"/>
    </source>
</evidence>
<feature type="transmembrane region" description="Helical" evidence="7">
    <location>
        <begin position="56"/>
        <end position="77"/>
    </location>
</feature>
<feature type="transmembrane region" description="Helical" evidence="7">
    <location>
        <begin position="144"/>
        <end position="166"/>
    </location>
</feature>
<evidence type="ECO:0000256" key="7">
    <source>
        <dbReference type="SAM" id="Phobius"/>
    </source>
</evidence>
<dbReference type="PANTHER" id="PTHR42751:SF3">
    <property type="entry name" value="SODIUM_GLUTAMATE SYMPORTER"/>
    <property type="match status" value="1"/>
</dbReference>
<evidence type="ECO:0000259" key="8">
    <source>
        <dbReference type="PROSITE" id="PS51201"/>
    </source>
</evidence>
<dbReference type="InterPro" id="IPR036291">
    <property type="entry name" value="NAD(P)-bd_dom_sf"/>
</dbReference>
<evidence type="ECO:0000259" key="9">
    <source>
        <dbReference type="PROSITE" id="PS51202"/>
    </source>
</evidence>
<proteinExistence type="inferred from homology"/>
<sequence>MTEASVIFNIAVIFIAALIGGLIAETLRQSPLIGYILGGILAGPYVSGAINELEIVQGFADIGVILLMFTLGIEFSLTQLSRVKKVAVGGGLLQIALLVLIVVVLGQQMGLSVYQSLFLGCALSISSTMIVLRVLGDQGELSSVYGQIMIGILIVQDLAVVLMVSVLPRLHQFSYQEIPHLLATLSIAALLILMILLLAPRIIPMLLEKAAQGSNNDIFLLLALSLGLGVALLAQAVGLSVSLGAFLAGLIITESDYAHEMLGKIVSLRDAFVILFFVSVGMMVNPQTLFQNWSLLIMALVIIIPLKFCVFFIIMRLFGYQTRIAFYVGMGMMQTGEFSFVMAKIGLDKQLIAPTLYNVILASTLISILLTPLFFKVAPGLYKKLQKIRWLAAIFKDPEIDLQGYTEKELSGHVIVCGYGRAGYQVGNALQQLQVPYMVIEYDHTAISKLKAQQIPYIYGDAANELVLKHAFPEQASLAILALPDIYTNQQVIRGLKKYNQDIKILGRAQNYWEKKTLYEAGAWEVIQPEEEAGLQMVRHMILHLHLDPESVVDYLENLYFKDYHEIMHHQVPFNKDKEPLKIRSYKLHESPLSGSKLRDSGIREASGCSVVTIKKNDGEVIINPHSNECISNGDTLIVMGSNAQLNAFASFILPRTNTSPYQAFKPVVDQGS</sequence>
<dbReference type="GO" id="GO:1902600">
    <property type="term" value="P:proton transmembrane transport"/>
    <property type="evidence" value="ECO:0007669"/>
    <property type="project" value="InterPro"/>
</dbReference>
<feature type="domain" description="RCK C-terminal" evidence="9">
    <location>
        <begin position="565"/>
        <end position="655"/>
    </location>
</feature>
<evidence type="ECO:0000313" key="11">
    <source>
        <dbReference type="Proteomes" id="UP000045545"/>
    </source>
</evidence>
<evidence type="ECO:0000256" key="1">
    <source>
        <dbReference type="ARBA" id="ARBA00004141"/>
    </source>
</evidence>
<feature type="transmembrane region" description="Helical" evidence="7">
    <location>
        <begin position="86"/>
        <end position="106"/>
    </location>
</feature>
<dbReference type="AlphaFoldDB" id="A0A0E4GCR2"/>
<dbReference type="PROSITE" id="PS51202">
    <property type="entry name" value="RCK_C"/>
    <property type="match status" value="1"/>
</dbReference>
<dbReference type="Gene3D" id="3.30.70.1450">
    <property type="entry name" value="Regulator of K+ conductance, C-terminal domain"/>
    <property type="match status" value="1"/>
</dbReference>
<dbReference type="PROSITE" id="PS51201">
    <property type="entry name" value="RCK_N"/>
    <property type="match status" value="1"/>
</dbReference>
<feature type="transmembrane region" description="Helical" evidence="7">
    <location>
        <begin position="112"/>
        <end position="132"/>
    </location>
</feature>
<dbReference type="SUPFAM" id="SSF116726">
    <property type="entry name" value="TrkA C-terminal domain-like"/>
    <property type="match status" value="1"/>
</dbReference>
<keyword evidence="6 7" id="KW-0472">Membrane</keyword>
<dbReference type="Pfam" id="PF02080">
    <property type="entry name" value="TrkA_C"/>
    <property type="match status" value="1"/>
</dbReference>
<comment type="similarity">
    <text evidence="2">Belongs to the monovalent cation:proton antiporter 2 (CPA2) transporter (TC 2.A.37) family.</text>
</comment>
<dbReference type="Gene3D" id="1.20.1530.20">
    <property type="match status" value="1"/>
</dbReference>
<dbReference type="GO" id="GO:0008324">
    <property type="term" value="F:monoatomic cation transmembrane transporter activity"/>
    <property type="evidence" value="ECO:0007669"/>
    <property type="project" value="InterPro"/>
</dbReference>
<feature type="transmembrane region" description="Helical" evidence="7">
    <location>
        <begin position="32"/>
        <end position="50"/>
    </location>
</feature>
<dbReference type="Pfam" id="PF02254">
    <property type="entry name" value="TrkA_N"/>
    <property type="match status" value="1"/>
</dbReference>
<feature type="transmembrane region" description="Helical" evidence="7">
    <location>
        <begin position="178"/>
        <end position="199"/>
    </location>
</feature>
<evidence type="ECO:0000256" key="4">
    <source>
        <dbReference type="ARBA" id="ARBA00022692"/>
    </source>
</evidence>
<evidence type="ECO:0000256" key="2">
    <source>
        <dbReference type="ARBA" id="ARBA00005551"/>
    </source>
</evidence>
<evidence type="ECO:0000256" key="6">
    <source>
        <dbReference type="ARBA" id="ARBA00023136"/>
    </source>
</evidence>
<dbReference type="InterPro" id="IPR003148">
    <property type="entry name" value="RCK_N"/>
</dbReference>
<dbReference type="Pfam" id="PF00999">
    <property type="entry name" value="Na_H_Exchanger"/>
    <property type="match status" value="1"/>
</dbReference>
<keyword evidence="5 7" id="KW-1133">Transmembrane helix</keyword>
<keyword evidence="3" id="KW-0813">Transport</keyword>
<dbReference type="InterPro" id="IPR038770">
    <property type="entry name" value="Na+/solute_symporter_sf"/>
</dbReference>
<dbReference type="GO" id="GO:0006813">
    <property type="term" value="P:potassium ion transport"/>
    <property type="evidence" value="ECO:0007669"/>
    <property type="project" value="InterPro"/>
</dbReference>
<dbReference type="GO" id="GO:0016020">
    <property type="term" value="C:membrane"/>
    <property type="evidence" value="ECO:0007669"/>
    <property type="project" value="UniProtKB-SubCell"/>
</dbReference>
<feature type="transmembrane region" description="Helical" evidence="7">
    <location>
        <begin position="355"/>
        <end position="375"/>
    </location>
</feature>
<dbReference type="InterPro" id="IPR036721">
    <property type="entry name" value="RCK_C_sf"/>
</dbReference>
<comment type="subcellular location">
    <subcellularLocation>
        <location evidence="1">Membrane</location>
        <topology evidence="1">Multi-pass membrane protein</topology>
    </subcellularLocation>
</comment>
<feature type="transmembrane region" description="Helical" evidence="7">
    <location>
        <begin position="6"/>
        <end position="25"/>
    </location>
</feature>
<gene>
    <name evidence="10" type="ORF">784</name>
</gene>
<evidence type="ECO:0000256" key="5">
    <source>
        <dbReference type="ARBA" id="ARBA00022989"/>
    </source>
</evidence>
<reference evidence="10 11" key="1">
    <citation type="submission" date="2015-03" db="EMBL/GenBank/DDBJ databases">
        <authorList>
            <person name="Murphy D."/>
        </authorList>
    </citation>
    <scope>NUCLEOTIDE SEQUENCE [LARGE SCALE GENOMIC DNA]</scope>
    <source>
        <strain evidence="10 11">OL-4</strain>
    </source>
</reference>
<keyword evidence="11" id="KW-1185">Reference proteome</keyword>
<feature type="transmembrane region" description="Helical" evidence="7">
    <location>
        <begin position="265"/>
        <end position="284"/>
    </location>
</feature>
<dbReference type="EMBL" id="CGIH01000010">
    <property type="protein sequence ID" value="CFX20842.1"/>
    <property type="molecule type" value="Genomic_DNA"/>
</dbReference>
<dbReference type="Proteomes" id="UP000045545">
    <property type="component" value="Unassembled WGS sequence"/>
</dbReference>
<dbReference type="SUPFAM" id="SSF51735">
    <property type="entry name" value="NAD(P)-binding Rossmann-fold domains"/>
    <property type="match status" value="1"/>
</dbReference>
<dbReference type="GO" id="GO:0015297">
    <property type="term" value="F:antiporter activity"/>
    <property type="evidence" value="ECO:0007669"/>
    <property type="project" value="InterPro"/>
</dbReference>
<dbReference type="STRING" id="690567.784"/>
<dbReference type="RefSeq" id="WP_046496045.1">
    <property type="nucleotide sequence ID" value="NZ_CGIH01000010.1"/>
</dbReference>
<dbReference type="Gene3D" id="3.40.50.720">
    <property type="entry name" value="NAD(P)-binding Rossmann-like Domain"/>
    <property type="match status" value="1"/>
</dbReference>
<name>A0A0E4GCR2_9FIRM</name>
<protein>
    <submittedName>
        <fullName evidence="10">Cation/H+ exchanger</fullName>
    </submittedName>
</protein>
<feature type="transmembrane region" description="Helical" evidence="7">
    <location>
        <begin position="220"/>
        <end position="253"/>
    </location>
</feature>
<accession>A0A0E4GCR2</accession>